<evidence type="ECO:0000256" key="1">
    <source>
        <dbReference type="SAM" id="MobiDB-lite"/>
    </source>
</evidence>
<dbReference type="OrthoDB" id="4266126at2"/>
<dbReference type="Pfam" id="PF13845">
    <property type="entry name" value="Septum_form"/>
    <property type="match status" value="1"/>
</dbReference>
<proteinExistence type="predicted"/>
<keyword evidence="2" id="KW-0472">Membrane</keyword>
<name>A0A839RNN4_9ACTN</name>
<keyword evidence="2" id="KW-0812">Transmembrane</keyword>
<evidence type="ECO:0000313" key="4">
    <source>
        <dbReference type="EMBL" id="MBB3037987.1"/>
    </source>
</evidence>
<dbReference type="RefSeq" id="WP_083962250.1">
    <property type="nucleotide sequence ID" value="NZ_BDDI01000006.1"/>
</dbReference>
<dbReference type="EMBL" id="JACHWS010000002">
    <property type="protein sequence ID" value="MBB3037987.1"/>
    <property type="molecule type" value="Genomic_DNA"/>
</dbReference>
<feature type="region of interest" description="Disordered" evidence="1">
    <location>
        <begin position="1"/>
        <end position="53"/>
    </location>
</feature>
<accession>A0A839RNN4</accession>
<keyword evidence="5" id="KW-1185">Reference proteome</keyword>
<organism evidence="4 5">
    <name type="scientific">Hoyosella altamirensis</name>
    <dbReference type="NCBI Taxonomy" id="616997"/>
    <lineage>
        <taxon>Bacteria</taxon>
        <taxon>Bacillati</taxon>
        <taxon>Actinomycetota</taxon>
        <taxon>Actinomycetes</taxon>
        <taxon>Mycobacteriales</taxon>
        <taxon>Hoyosellaceae</taxon>
        <taxon>Hoyosella</taxon>
    </lineage>
</organism>
<feature type="transmembrane region" description="Helical" evidence="2">
    <location>
        <begin position="60"/>
        <end position="79"/>
    </location>
</feature>
<evidence type="ECO:0000256" key="2">
    <source>
        <dbReference type="SAM" id="Phobius"/>
    </source>
</evidence>
<feature type="compositionally biased region" description="Low complexity" evidence="1">
    <location>
        <begin position="37"/>
        <end position="51"/>
    </location>
</feature>
<evidence type="ECO:0000259" key="3">
    <source>
        <dbReference type="Pfam" id="PF13845"/>
    </source>
</evidence>
<feature type="domain" description="Septum formation-related" evidence="3">
    <location>
        <begin position="113"/>
        <end position="335"/>
    </location>
</feature>
<dbReference type="Proteomes" id="UP000567922">
    <property type="component" value="Unassembled WGS sequence"/>
</dbReference>
<gene>
    <name evidence="4" type="ORF">FHU29_002436</name>
</gene>
<protein>
    <recommendedName>
        <fullName evidence="3">Septum formation-related domain-containing protein</fullName>
    </recommendedName>
</protein>
<feature type="region of interest" description="Disordered" evidence="1">
    <location>
        <begin position="359"/>
        <end position="378"/>
    </location>
</feature>
<reference evidence="4 5" key="1">
    <citation type="submission" date="2020-08" db="EMBL/GenBank/DDBJ databases">
        <title>Sequencing the genomes of 1000 actinobacteria strains.</title>
        <authorList>
            <person name="Klenk H.-P."/>
        </authorList>
    </citation>
    <scope>NUCLEOTIDE SEQUENCE [LARGE SCALE GENOMIC DNA]</scope>
    <source>
        <strain evidence="4 5">DSM 45258</strain>
    </source>
</reference>
<evidence type="ECO:0000313" key="5">
    <source>
        <dbReference type="Proteomes" id="UP000567922"/>
    </source>
</evidence>
<dbReference type="AlphaFoldDB" id="A0A839RNN4"/>
<sequence>MTNEHDERDEPSSGDDAAAEQPLDSAAEPGSDEPGEAARSAPTDSSATAAPKRPRKGLRIAALVVLLILVAGGVTSYVLTQDFGEQEDEPSLTTVAAPETDAVAGEAFASAEAGDCLFWEAGDAGDLSLVECSEEHRFEVASVMDLAHFPGTEFGPEAEFPSELRFAELRAQVCEPAVSDYLGARFDPRGKFSVNLINPGEAGWNAGERTIRCGLQNVGTTGEVFAVRGHAADQDQSVTWEPGECIGINHDIPTDPVPCEDPHAFEVVGIVNLVDEFGEGYPSTDDQDRFLDERCRQLSAEFLGGPERLEELRLTAFWDTRTLSSWLAGSRLVNCAVGAQTEGAGFATIAGSVRGEFTINGQPPGDAPAPDAPEDPEN</sequence>
<dbReference type="InterPro" id="IPR026004">
    <property type="entry name" value="Septum_form"/>
</dbReference>
<comment type="caution">
    <text evidence="4">The sequence shown here is derived from an EMBL/GenBank/DDBJ whole genome shotgun (WGS) entry which is preliminary data.</text>
</comment>
<feature type="compositionally biased region" description="Basic and acidic residues" evidence="1">
    <location>
        <begin position="1"/>
        <end position="11"/>
    </location>
</feature>
<keyword evidence="2" id="KW-1133">Transmembrane helix</keyword>